<dbReference type="PROSITE" id="PS00065">
    <property type="entry name" value="D_2_HYDROXYACID_DH_1"/>
    <property type="match status" value="1"/>
</dbReference>
<evidence type="ECO:0000259" key="6">
    <source>
        <dbReference type="Pfam" id="PF00389"/>
    </source>
</evidence>
<evidence type="ECO:0000313" key="9">
    <source>
        <dbReference type="Proteomes" id="UP001221217"/>
    </source>
</evidence>
<dbReference type="GO" id="GO:0051287">
    <property type="term" value="F:NAD binding"/>
    <property type="evidence" value="ECO:0007669"/>
    <property type="project" value="InterPro"/>
</dbReference>
<dbReference type="SUPFAM" id="SSF52283">
    <property type="entry name" value="Formate/glycerate dehydrogenase catalytic domain-like"/>
    <property type="match status" value="1"/>
</dbReference>
<dbReference type="GO" id="GO:0008652">
    <property type="term" value="P:amino acid biosynthetic process"/>
    <property type="evidence" value="ECO:0007669"/>
    <property type="project" value="UniProtKB-KW"/>
</dbReference>
<dbReference type="InterPro" id="IPR050857">
    <property type="entry name" value="D-2-hydroxyacid_DH"/>
</dbReference>
<accession>A0AAJ1IFG5</accession>
<dbReference type="CDD" id="cd12172">
    <property type="entry name" value="PGDH_like_2"/>
    <property type="match status" value="1"/>
</dbReference>
<dbReference type="InterPro" id="IPR006140">
    <property type="entry name" value="D-isomer_DH_NAD-bd"/>
</dbReference>
<dbReference type="PANTHER" id="PTHR42789:SF1">
    <property type="entry name" value="D-ISOMER SPECIFIC 2-HYDROXYACID DEHYDROGENASE FAMILY PROTEIN (AFU_ORTHOLOGUE AFUA_6G10090)"/>
    <property type="match status" value="1"/>
</dbReference>
<gene>
    <name evidence="8" type="ORF">PQJ61_16245</name>
</gene>
<dbReference type="InterPro" id="IPR006139">
    <property type="entry name" value="D-isomer_2_OHA_DH_cat_dom"/>
</dbReference>
<organism evidence="8 9">
    <name type="scientific">Candidatus Thalassospirochaeta sargassi</name>
    <dbReference type="NCBI Taxonomy" id="3119039"/>
    <lineage>
        <taxon>Bacteria</taxon>
        <taxon>Pseudomonadati</taxon>
        <taxon>Spirochaetota</taxon>
        <taxon>Spirochaetia</taxon>
        <taxon>Spirochaetales</taxon>
        <taxon>Spirochaetaceae</taxon>
        <taxon>Candidatus Thalassospirochaeta</taxon>
    </lineage>
</organism>
<keyword evidence="3 5" id="KW-0560">Oxidoreductase</keyword>
<evidence type="ECO:0000259" key="7">
    <source>
        <dbReference type="Pfam" id="PF02826"/>
    </source>
</evidence>
<feature type="domain" description="D-isomer specific 2-hydroxyacid dehydrogenase catalytic" evidence="6">
    <location>
        <begin position="18"/>
        <end position="305"/>
    </location>
</feature>
<protein>
    <submittedName>
        <fullName evidence="8">Phosphoglycerate dehydrogenase</fullName>
    </submittedName>
</protein>
<sequence>MEKILITPRSLSKNGHPALDDLRDAGYEVVFATPGKQPTEAELMEILPECVGYLAGVEPVSGAVLRKCEKLKVISRNGVGVDNVDLEAAEEKGIIVEKALGTNSRGVAELAITLMLSGIRSLPYSDKHIKACGWERRKGFEVEGKILGIIGCGQIGRYTAKMALGLDMKVIAYDLYPDANFKPSPAFSYADVEDIFAQADIISLHCPPGEKPLIDAAALDSMKDGVFIVNTARAGLIDEAAVVAALDSGKLFGMATDVFPKEPPEPSEMIAHEKVITTPHIGGFTNESVDRATQTAVNNILKVLND</sequence>
<proteinExistence type="inferred from homology"/>
<reference evidence="8 9" key="1">
    <citation type="submission" date="2022-12" db="EMBL/GenBank/DDBJ databases">
        <title>Metagenome assembled genome from gulf of manar.</title>
        <authorList>
            <person name="Kohli P."/>
            <person name="Pk S."/>
            <person name="Venkata Ramana C."/>
            <person name="Sasikala C."/>
        </authorList>
    </citation>
    <scope>NUCLEOTIDE SEQUENCE [LARGE SCALE GENOMIC DNA]</scope>
    <source>
        <strain evidence="8">JB008</strain>
    </source>
</reference>
<dbReference type="InterPro" id="IPR036291">
    <property type="entry name" value="NAD(P)-bd_dom_sf"/>
</dbReference>
<dbReference type="InterPro" id="IPR029752">
    <property type="entry name" value="D-isomer_DH_CS1"/>
</dbReference>
<comment type="caution">
    <text evidence="8">The sequence shown here is derived from an EMBL/GenBank/DDBJ whole genome shotgun (WGS) entry which is preliminary data.</text>
</comment>
<evidence type="ECO:0000256" key="1">
    <source>
        <dbReference type="ARBA" id="ARBA00005854"/>
    </source>
</evidence>
<evidence type="ECO:0000256" key="2">
    <source>
        <dbReference type="ARBA" id="ARBA00022605"/>
    </source>
</evidence>
<evidence type="ECO:0000256" key="5">
    <source>
        <dbReference type="RuleBase" id="RU003719"/>
    </source>
</evidence>
<feature type="domain" description="D-isomer specific 2-hydroxyacid dehydrogenase NAD-binding" evidence="7">
    <location>
        <begin position="112"/>
        <end position="282"/>
    </location>
</feature>
<evidence type="ECO:0000313" key="8">
    <source>
        <dbReference type="EMBL" id="MDC7228314.1"/>
    </source>
</evidence>
<dbReference type="EMBL" id="JAQQAL010000044">
    <property type="protein sequence ID" value="MDC7228314.1"/>
    <property type="molecule type" value="Genomic_DNA"/>
</dbReference>
<dbReference type="AlphaFoldDB" id="A0AAJ1IFG5"/>
<dbReference type="PANTHER" id="PTHR42789">
    <property type="entry name" value="D-ISOMER SPECIFIC 2-HYDROXYACID DEHYDROGENASE FAMILY PROTEIN (AFU_ORTHOLOGUE AFUA_6G10090)"/>
    <property type="match status" value="1"/>
</dbReference>
<dbReference type="SUPFAM" id="SSF51735">
    <property type="entry name" value="NAD(P)-binding Rossmann-fold domains"/>
    <property type="match status" value="1"/>
</dbReference>
<keyword evidence="4" id="KW-0520">NAD</keyword>
<keyword evidence="2" id="KW-0028">Amino-acid biosynthesis</keyword>
<evidence type="ECO:0000256" key="4">
    <source>
        <dbReference type="ARBA" id="ARBA00023027"/>
    </source>
</evidence>
<comment type="similarity">
    <text evidence="1 5">Belongs to the D-isomer specific 2-hydroxyacid dehydrogenase family.</text>
</comment>
<evidence type="ECO:0000256" key="3">
    <source>
        <dbReference type="ARBA" id="ARBA00023002"/>
    </source>
</evidence>
<dbReference type="Proteomes" id="UP001221217">
    <property type="component" value="Unassembled WGS sequence"/>
</dbReference>
<dbReference type="Gene3D" id="3.40.50.720">
    <property type="entry name" value="NAD(P)-binding Rossmann-like Domain"/>
    <property type="match status" value="2"/>
</dbReference>
<name>A0AAJ1IFG5_9SPIO</name>
<dbReference type="Pfam" id="PF02826">
    <property type="entry name" value="2-Hacid_dh_C"/>
    <property type="match status" value="1"/>
</dbReference>
<dbReference type="Pfam" id="PF00389">
    <property type="entry name" value="2-Hacid_dh"/>
    <property type="match status" value="1"/>
</dbReference>
<dbReference type="GO" id="GO:0016616">
    <property type="term" value="F:oxidoreductase activity, acting on the CH-OH group of donors, NAD or NADP as acceptor"/>
    <property type="evidence" value="ECO:0007669"/>
    <property type="project" value="InterPro"/>
</dbReference>